<dbReference type="RefSeq" id="WP_064062506.1">
    <property type="nucleotide sequence ID" value="NZ_LPZN01000002.1"/>
</dbReference>
<dbReference type="AlphaFoldDB" id="A0A379M2B6"/>
<evidence type="ECO:0000256" key="1">
    <source>
        <dbReference type="ARBA" id="ARBA00022729"/>
    </source>
</evidence>
<evidence type="ECO:0000313" key="4">
    <source>
        <dbReference type="Proteomes" id="UP000254569"/>
    </source>
</evidence>
<gene>
    <name evidence="3" type="ORF">NCTC13296_02616</name>
</gene>
<protein>
    <submittedName>
        <fullName evidence="3">Membrane protein</fullName>
    </submittedName>
</protein>
<dbReference type="InterPro" id="IPR029050">
    <property type="entry name" value="Immunoprotect_excell_Ig-like"/>
</dbReference>
<reference evidence="3 4" key="1">
    <citation type="submission" date="2018-06" db="EMBL/GenBank/DDBJ databases">
        <authorList>
            <consortium name="Pathogen Informatics"/>
            <person name="Doyle S."/>
        </authorList>
    </citation>
    <scope>NUCLEOTIDE SEQUENCE [LARGE SCALE GENOMIC DNA]</scope>
    <source>
        <strain evidence="3 4">NCTC13296</strain>
    </source>
</reference>
<organism evidence="3 4">
    <name type="scientific">Rhodococcus gordoniae</name>
    <dbReference type="NCBI Taxonomy" id="223392"/>
    <lineage>
        <taxon>Bacteria</taxon>
        <taxon>Bacillati</taxon>
        <taxon>Actinomycetota</taxon>
        <taxon>Actinomycetes</taxon>
        <taxon>Mycobacteriales</taxon>
        <taxon>Nocardiaceae</taxon>
        <taxon>Rhodococcus</taxon>
    </lineage>
</organism>
<evidence type="ECO:0000259" key="2">
    <source>
        <dbReference type="Pfam" id="PF11611"/>
    </source>
</evidence>
<keyword evidence="4" id="KW-1185">Reference proteome</keyword>
<feature type="domain" description="DUF4352" evidence="2">
    <location>
        <begin position="82"/>
        <end position="204"/>
    </location>
</feature>
<name>A0A379M2B6_9NOCA</name>
<accession>A0A379M2B6</accession>
<dbReference type="Pfam" id="PF11611">
    <property type="entry name" value="DUF4352"/>
    <property type="match status" value="1"/>
</dbReference>
<keyword evidence="1" id="KW-0732">Signal</keyword>
<dbReference type="Proteomes" id="UP000254569">
    <property type="component" value="Unassembled WGS sequence"/>
</dbReference>
<evidence type="ECO:0000313" key="3">
    <source>
        <dbReference type="EMBL" id="SUE15753.1"/>
    </source>
</evidence>
<dbReference type="EMBL" id="UGVI01000001">
    <property type="protein sequence ID" value="SUE15753.1"/>
    <property type="molecule type" value="Genomic_DNA"/>
</dbReference>
<proteinExistence type="predicted"/>
<dbReference type="OrthoDB" id="3430849at2"/>
<dbReference type="Gene3D" id="2.60.40.1240">
    <property type="match status" value="1"/>
</dbReference>
<dbReference type="InterPro" id="IPR029051">
    <property type="entry name" value="DUF4352"/>
</dbReference>
<sequence>MTMPHQPGAPVPPAGYGPVQQKKRKKWPWIVGGLVAVFVIASVSGGGDDDKPSTSAKTDTTAAIEAEAPVAEDVVEDETATMNTPVRDGKFEFVVNGVETGISTLGDNPYLAKEAQGQFVIVTMTVSNISDQPKSLSPSDQKLVDEQGRTFGPDTSAALNLDSDVPIWDKINPGNTVTMPVVFDMPVDAVPTAIELHDSMFSNGVTVSLR</sequence>